<keyword evidence="2 8" id="KW-0963">Cytoplasm</keyword>
<dbReference type="CDD" id="cd01992">
    <property type="entry name" value="TilS_N"/>
    <property type="match status" value="1"/>
</dbReference>
<feature type="domain" description="Lysidine-tRNA(Ile) synthetase C-terminal" evidence="9">
    <location>
        <begin position="359"/>
        <end position="427"/>
    </location>
</feature>
<dbReference type="Proteomes" id="UP000242915">
    <property type="component" value="Unassembled WGS sequence"/>
</dbReference>
<keyword evidence="4 8" id="KW-0819">tRNA processing</keyword>
<dbReference type="Pfam" id="PF11734">
    <property type="entry name" value="TilS_C"/>
    <property type="match status" value="1"/>
</dbReference>
<dbReference type="SUPFAM" id="SSF52402">
    <property type="entry name" value="Adenine nucleotide alpha hydrolases-like"/>
    <property type="match status" value="1"/>
</dbReference>
<evidence type="ECO:0000313" key="10">
    <source>
        <dbReference type="EMBL" id="SNS15074.1"/>
    </source>
</evidence>
<reference evidence="11" key="1">
    <citation type="submission" date="2017-06" db="EMBL/GenBank/DDBJ databases">
        <authorList>
            <person name="Varghese N."/>
            <person name="Submissions S."/>
        </authorList>
    </citation>
    <scope>NUCLEOTIDE SEQUENCE [LARGE SCALE GENOMIC DNA]</scope>
    <source>
        <strain evidence="11">CIP 108523</strain>
    </source>
</reference>
<dbReference type="InterPro" id="IPR014729">
    <property type="entry name" value="Rossmann-like_a/b/a_fold"/>
</dbReference>
<dbReference type="InterPro" id="IPR011063">
    <property type="entry name" value="TilS/TtcA_N"/>
</dbReference>
<keyword evidence="6 8" id="KW-0067">ATP-binding</keyword>
<dbReference type="SUPFAM" id="SSF82829">
    <property type="entry name" value="MesJ substrate recognition domain-like"/>
    <property type="match status" value="1"/>
</dbReference>
<dbReference type="Gene3D" id="3.40.50.620">
    <property type="entry name" value="HUPs"/>
    <property type="match status" value="1"/>
</dbReference>
<dbReference type="RefSeq" id="WP_089359317.1">
    <property type="nucleotide sequence ID" value="NZ_FZOG01000002.1"/>
</dbReference>
<dbReference type="GO" id="GO:0006400">
    <property type="term" value="P:tRNA modification"/>
    <property type="evidence" value="ECO:0007669"/>
    <property type="project" value="UniProtKB-UniRule"/>
</dbReference>
<evidence type="ECO:0000259" key="9">
    <source>
        <dbReference type="SMART" id="SM00977"/>
    </source>
</evidence>
<dbReference type="AlphaFoldDB" id="A0A239C6L9"/>
<dbReference type="InterPro" id="IPR012796">
    <property type="entry name" value="Lysidine-tRNA-synth_C"/>
</dbReference>
<dbReference type="SMART" id="SM00977">
    <property type="entry name" value="TilS_C"/>
    <property type="match status" value="1"/>
</dbReference>
<dbReference type="InterPro" id="IPR015262">
    <property type="entry name" value="tRNA_Ile_lys_synt_subst-bd"/>
</dbReference>
<dbReference type="PANTHER" id="PTHR43033">
    <property type="entry name" value="TRNA(ILE)-LYSIDINE SYNTHASE-RELATED"/>
    <property type="match status" value="1"/>
</dbReference>
<dbReference type="EMBL" id="FZOG01000002">
    <property type="protein sequence ID" value="SNS15074.1"/>
    <property type="molecule type" value="Genomic_DNA"/>
</dbReference>
<evidence type="ECO:0000256" key="8">
    <source>
        <dbReference type="HAMAP-Rule" id="MF_01161"/>
    </source>
</evidence>
<sequence>MSLIAKVLENIAPWRQATAWRVAFSGGLDSSVLLHILATLAQREAIPSLFAVHIHHGLQPAGDLWPEHCQQFCDQLGVPLSVLRVKVEPGASLERAARDARYKAFTAQLCAGELLMVAQHADDQAETLMFRLLRGAGVRGLAAMPISRPLGQGQLLRPLLNCSRAEVHDYANQHGLQWVEDPSNSDEQLSRNYLRRQVLPLLAQRWPQVVGRLNQASEHMREASELLDVLAAQDLAAAQEPVTDGWLNLPSLALAPLRQLTVARQRNALRFWLRQLTPMPDTEHWQGWCDLRDAAMDATPVWRLAGGEVRRADERLWWLSGQWLRQPEPVNLPVVAGQWFGLPGNGSIRIEGPLPAGDWAVVYRQGGEVLNLPGRGRRDLKRLLNEHAVATFIRNRLPLLICDGQLMAVANMPQLCAVQGVQWHFVWDLPTSDLGLS</sequence>
<feature type="binding site" evidence="8">
    <location>
        <begin position="25"/>
        <end position="30"/>
    </location>
    <ligand>
        <name>ATP</name>
        <dbReference type="ChEBI" id="CHEBI:30616"/>
    </ligand>
</feature>
<dbReference type="InterPro" id="IPR012795">
    <property type="entry name" value="tRNA_Ile_lys_synt_N"/>
</dbReference>
<dbReference type="Pfam" id="PF01171">
    <property type="entry name" value="ATP_bind_3"/>
    <property type="match status" value="1"/>
</dbReference>
<dbReference type="EC" id="6.3.4.19" evidence="8"/>
<comment type="subcellular location">
    <subcellularLocation>
        <location evidence="1 8">Cytoplasm</location>
    </subcellularLocation>
</comment>
<dbReference type="GO" id="GO:0005524">
    <property type="term" value="F:ATP binding"/>
    <property type="evidence" value="ECO:0007669"/>
    <property type="project" value="UniProtKB-UniRule"/>
</dbReference>
<evidence type="ECO:0000256" key="6">
    <source>
        <dbReference type="ARBA" id="ARBA00022840"/>
    </source>
</evidence>
<evidence type="ECO:0000256" key="4">
    <source>
        <dbReference type="ARBA" id="ARBA00022694"/>
    </source>
</evidence>
<evidence type="ECO:0000256" key="1">
    <source>
        <dbReference type="ARBA" id="ARBA00004496"/>
    </source>
</evidence>
<dbReference type="GO" id="GO:0032267">
    <property type="term" value="F:tRNA(Ile)-lysidine synthase activity"/>
    <property type="evidence" value="ECO:0007669"/>
    <property type="project" value="UniProtKB-EC"/>
</dbReference>
<evidence type="ECO:0000313" key="11">
    <source>
        <dbReference type="Proteomes" id="UP000242915"/>
    </source>
</evidence>
<evidence type="ECO:0000256" key="2">
    <source>
        <dbReference type="ARBA" id="ARBA00022490"/>
    </source>
</evidence>
<dbReference type="InterPro" id="IPR012094">
    <property type="entry name" value="tRNA_Ile_lys_synt"/>
</dbReference>
<comment type="domain">
    <text evidence="8">The N-terminal region contains the highly conserved SGGXDS motif, predicted to be a P-loop motif involved in ATP binding.</text>
</comment>
<dbReference type="SUPFAM" id="SSF56037">
    <property type="entry name" value="PheT/TilS domain"/>
    <property type="match status" value="1"/>
</dbReference>
<evidence type="ECO:0000256" key="5">
    <source>
        <dbReference type="ARBA" id="ARBA00022741"/>
    </source>
</evidence>
<dbReference type="NCBIfam" id="TIGR02433">
    <property type="entry name" value="lysidine_TilS_C"/>
    <property type="match status" value="1"/>
</dbReference>
<accession>A0A239C6L9</accession>
<evidence type="ECO:0000256" key="3">
    <source>
        <dbReference type="ARBA" id="ARBA00022598"/>
    </source>
</evidence>
<dbReference type="HAMAP" id="MF_01161">
    <property type="entry name" value="tRNA_Ile_lys_synt"/>
    <property type="match status" value="1"/>
</dbReference>
<proteinExistence type="inferred from homology"/>
<gene>
    <name evidence="8" type="primary">tilS</name>
    <name evidence="10" type="ORF">SAMN05216255_1506</name>
</gene>
<protein>
    <recommendedName>
        <fullName evidence="8">tRNA(Ile)-lysidine synthase</fullName>
        <ecNumber evidence="8">6.3.4.19</ecNumber>
    </recommendedName>
    <alternativeName>
        <fullName evidence="8">tRNA(Ile)-2-lysyl-cytidine synthase</fullName>
    </alternativeName>
    <alternativeName>
        <fullName evidence="8">tRNA(Ile)-lysidine synthetase</fullName>
    </alternativeName>
</protein>
<name>A0A239C6L9_9PSED</name>
<keyword evidence="5 8" id="KW-0547">Nucleotide-binding</keyword>
<dbReference type="PANTHER" id="PTHR43033:SF1">
    <property type="entry name" value="TRNA(ILE)-LYSIDINE SYNTHASE-RELATED"/>
    <property type="match status" value="1"/>
</dbReference>
<organism evidence="10 11">
    <name type="scientific">Pseudomonas segetis</name>
    <dbReference type="NCBI Taxonomy" id="298908"/>
    <lineage>
        <taxon>Bacteria</taxon>
        <taxon>Pseudomonadati</taxon>
        <taxon>Pseudomonadota</taxon>
        <taxon>Gammaproteobacteria</taxon>
        <taxon>Pseudomonadales</taxon>
        <taxon>Pseudomonadaceae</taxon>
        <taxon>Pseudomonas</taxon>
    </lineage>
</organism>
<comment type="function">
    <text evidence="8">Ligates lysine onto the cytidine present at position 34 of the AUA codon-specific tRNA(Ile) that contains the anticodon CAU, in an ATP-dependent manner. Cytidine is converted to lysidine, thus changing the amino acid specificity of the tRNA from methionine to isoleucine.</text>
</comment>
<comment type="catalytic activity">
    <reaction evidence="7 8">
        <text>cytidine(34) in tRNA(Ile2) + L-lysine + ATP = lysidine(34) in tRNA(Ile2) + AMP + diphosphate + H(+)</text>
        <dbReference type="Rhea" id="RHEA:43744"/>
        <dbReference type="Rhea" id="RHEA-COMP:10625"/>
        <dbReference type="Rhea" id="RHEA-COMP:10670"/>
        <dbReference type="ChEBI" id="CHEBI:15378"/>
        <dbReference type="ChEBI" id="CHEBI:30616"/>
        <dbReference type="ChEBI" id="CHEBI:32551"/>
        <dbReference type="ChEBI" id="CHEBI:33019"/>
        <dbReference type="ChEBI" id="CHEBI:82748"/>
        <dbReference type="ChEBI" id="CHEBI:83665"/>
        <dbReference type="ChEBI" id="CHEBI:456215"/>
        <dbReference type="EC" id="6.3.4.19"/>
    </reaction>
</comment>
<dbReference type="Gene3D" id="1.20.59.20">
    <property type="match status" value="1"/>
</dbReference>
<keyword evidence="11" id="KW-1185">Reference proteome</keyword>
<dbReference type="NCBIfam" id="TIGR02432">
    <property type="entry name" value="lysidine_TilS_N"/>
    <property type="match status" value="1"/>
</dbReference>
<keyword evidence="3 8" id="KW-0436">Ligase</keyword>
<comment type="similarity">
    <text evidence="8">Belongs to the tRNA(Ile)-lysidine synthase family.</text>
</comment>
<evidence type="ECO:0000256" key="7">
    <source>
        <dbReference type="ARBA" id="ARBA00048539"/>
    </source>
</evidence>
<dbReference type="Pfam" id="PF09179">
    <property type="entry name" value="TilS"/>
    <property type="match status" value="1"/>
</dbReference>
<dbReference type="GO" id="GO:0005737">
    <property type="term" value="C:cytoplasm"/>
    <property type="evidence" value="ECO:0007669"/>
    <property type="project" value="UniProtKB-SubCell"/>
</dbReference>